<dbReference type="STRING" id="121845.A0A3Q0JIL4"/>
<dbReference type="GO" id="GO:0070006">
    <property type="term" value="F:metalloaminopeptidase activity"/>
    <property type="evidence" value="ECO:0007669"/>
    <property type="project" value="TreeGrafter"/>
</dbReference>
<dbReference type="GeneID" id="103519822"/>
<evidence type="ECO:0000256" key="18">
    <source>
        <dbReference type="RuleBase" id="RU364040"/>
    </source>
</evidence>
<comment type="cofactor">
    <cofactor evidence="16 18">
        <name>Zn(2+)</name>
        <dbReference type="ChEBI" id="CHEBI:29105"/>
    </cofactor>
    <text evidence="16 18">Binds 1 zinc ion per subunit.</text>
</comment>
<dbReference type="AlphaFoldDB" id="A0A3Q0JIL4"/>
<keyword evidence="9 16" id="KW-0862">Zinc</keyword>
<dbReference type="FunFam" id="1.10.390.10:FF:000016">
    <property type="entry name" value="Glutamyl aminopeptidase"/>
    <property type="match status" value="1"/>
</dbReference>
<gene>
    <name evidence="23" type="primary">LOC103519822</name>
</gene>
<dbReference type="GO" id="GO:0005737">
    <property type="term" value="C:cytoplasm"/>
    <property type="evidence" value="ECO:0007669"/>
    <property type="project" value="TreeGrafter"/>
</dbReference>
<evidence type="ECO:0000256" key="15">
    <source>
        <dbReference type="PIRSR" id="PIRSR634016-1"/>
    </source>
</evidence>
<keyword evidence="7 16" id="KW-0479">Metal-binding</keyword>
<dbReference type="CDD" id="cd09601">
    <property type="entry name" value="M1_APN-Q_like"/>
    <property type="match status" value="1"/>
</dbReference>
<evidence type="ECO:0000256" key="8">
    <source>
        <dbReference type="ARBA" id="ARBA00022801"/>
    </source>
</evidence>
<evidence type="ECO:0000256" key="19">
    <source>
        <dbReference type="SAM" id="MobiDB-lite"/>
    </source>
</evidence>
<evidence type="ECO:0000256" key="1">
    <source>
        <dbReference type="ARBA" id="ARBA00004167"/>
    </source>
</evidence>
<evidence type="ECO:0000256" key="16">
    <source>
        <dbReference type="PIRSR" id="PIRSR634016-3"/>
    </source>
</evidence>
<dbReference type="GO" id="GO:0043171">
    <property type="term" value="P:peptide catabolic process"/>
    <property type="evidence" value="ECO:0007669"/>
    <property type="project" value="TreeGrafter"/>
</dbReference>
<keyword evidence="10" id="KW-1133">Transmembrane helix</keyword>
<dbReference type="RefSeq" id="XP_026686958.1">
    <property type="nucleotide sequence ID" value="XM_026831157.1"/>
</dbReference>
<keyword evidence="6" id="KW-0812">Transmembrane</keyword>
<dbReference type="Pfam" id="PF01433">
    <property type="entry name" value="Peptidase_M1"/>
    <property type="match status" value="1"/>
</dbReference>
<dbReference type="InterPro" id="IPR050344">
    <property type="entry name" value="Peptidase_M1_aminopeptidases"/>
</dbReference>
<keyword evidence="4" id="KW-0336">GPI-anchor</keyword>
<dbReference type="GO" id="GO:0006508">
    <property type="term" value="P:proteolysis"/>
    <property type="evidence" value="ECO:0007669"/>
    <property type="project" value="UniProtKB-KW"/>
</dbReference>
<feature type="domain" description="Peptidase M1 membrane alanine aminopeptidase" evidence="20">
    <location>
        <begin position="147"/>
        <end position="378"/>
    </location>
</feature>
<dbReference type="InterPro" id="IPR027268">
    <property type="entry name" value="Peptidase_M4/M1_CTD_sf"/>
</dbReference>
<feature type="active site" description="Proton acceptor" evidence="15">
    <location>
        <position position="220"/>
    </location>
</feature>
<evidence type="ECO:0000256" key="5">
    <source>
        <dbReference type="ARBA" id="ARBA00022670"/>
    </source>
</evidence>
<feature type="non-terminal residue" evidence="23">
    <location>
        <position position="800"/>
    </location>
</feature>
<evidence type="ECO:0000259" key="21">
    <source>
        <dbReference type="Pfam" id="PF11838"/>
    </source>
</evidence>
<keyword evidence="22" id="KW-1185">Reference proteome</keyword>
<comment type="subcellular location">
    <subcellularLocation>
        <location evidence="2">Cell membrane</location>
        <topology evidence="2">Lipid-anchor</topology>
        <topology evidence="2">GPI-anchor</topology>
    </subcellularLocation>
    <subcellularLocation>
        <location evidence="1">Membrane</location>
        <topology evidence="1">Single-pass membrane protein</topology>
    </subcellularLocation>
</comment>
<evidence type="ECO:0000256" key="7">
    <source>
        <dbReference type="ARBA" id="ARBA00022723"/>
    </source>
</evidence>
<evidence type="ECO:0000259" key="20">
    <source>
        <dbReference type="Pfam" id="PF01433"/>
    </source>
</evidence>
<evidence type="ECO:0000256" key="13">
    <source>
        <dbReference type="ARBA" id="ARBA00023180"/>
    </source>
</evidence>
<keyword evidence="13" id="KW-0325">Glycoprotein</keyword>
<comment type="similarity">
    <text evidence="3 18">Belongs to the peptidase M1 family.</text>
</comment>
<dbReference type="GO" id="GO:0005615">
    <property type="term" value="C:extracellular space"/>
    <property type="evidence" value="ECO:0007669"/>
    <property type="project" value="TreeGrafter"/>
</dbReference>
<dbReference type="Pfam" id="PF11838">
    <property type="entry name" value="ERAP1_C"/>
    <property type="match status" value="1"/>
</dbReference>
<evidence type="ECO:0000256" key="10">
    <source>
        <dbReference type="ARBA" id="ARBA00022989"/>
    </source>
</evidence>
<dbReference type="Gene3D" id="1.25.50.20">
    <property type="match status" value="1"/>
</dbReference>
<proteinExistence type="inferred from homology"/>
<evidence type="ECO:0000256" key="6">
    <source>
        <dbReference type="ARBA" id="ARBA00022692"/>
    </source>
</evidence>
<dbReference type="PANTHER" id="PTHR11533:SF253">
    <property type="entry name" value="AMINOPEPTIDASE-RELATED"/>
    <property type="match status" value="1"/>
</dbReference>
<evidence type="ECO:0000313" key="22">
    <source>
        <dbReference type="Proteomes" id="UP000079169"/>
    </source>
</evidence>
<evidence type="ECO:0000256" key="9">
    <source>
        <dbReference type="ARBA" id="ARBA00022833"/>
    </source>
</evidence>
<accession>A0A3Q0JIL4</accession>
<evidence type="ECO:0000256" key="12">
    <source>
        <dbReference type="ARBA" id="ARBA00023136"/>
    </source>
</evidence>
<dbReference type="InterPro" id="IPR014782">
    <property type="entry name" value="Peptidase_M1_dom"/>
</dbReference>
<dbReference type="GO" id="GO:0098552">
    <property type="term" value="C:side of membrane"/>
    <property type="evidence" value="ECO:0007669"/>
    <property type="project" value="UniProtKB-KW"/>
</dbReference>
<reference evidence="23" key="1">
    <citation type="submission" date="2025-08" db="UniProtKB">
        <authorList>
            <consortium name="RefSeq"/>
        </authorList>
    </citation>
    <scope>IDENTIFICATION</scope>
</reference>
<dbReference type="SUPFAM" id="SSF55486">
    <property type="entry name" value="Metalloproteases ('zincins'), catalytic domain"/>
    <property type="match status" value="1"/>
</dbReference>
<dbReference type="GO" id="GO:0005886">
    <property type="term" value="C:plasma membrane"/>
    <property type="evidence" value="ECO:0007669"/>
    <property type="project" value="UniProtKB-SubCell"/>
</dbReference>
<feature type="site" description="Transition state stabilizer" evidence="17">
    <location>
        <position position="311"/>
    </location>
</feature>
<dbReference type="KEGG" id="dci:103519822"/>
<dbReference type="GO" id="GO:0042277">
    <property type="term" value="F:peptide binding"/>
    <property type="evidence" value="ECO:0007669"/>
    <property type="project" value="TreeGrafter"/>
</dbReference>
<feature type="binding site" evidence="16">
    <location>
        <position position="223"/>
    </location>
    <ligand>
        <name>Zn(2+)</name>
        <dbReference type="ChEBI" id="CHEBI:29105"/>
        <note>catalytic</note>
    </ligand>
</feature>
<feature type="domain" description="ERAP1-like C-terminal" evidence="21">
    <location>
        <begin position="634"/>
        <end position="799"/>
    </location>
</feature>
<keyword evidence="14" id="KW-0449">Lipoprotein</keyword>
<evidence type="ECO:0000256" key="4">
    <source>
        <dbReference type="ARBA" id="ARBA00022622"/>
    </source>
</evidence>
<evidence type="ECO:0000256" key="14">
    <source>
        <dbReference type="ARBA" id="ARBA00023288"/>
    </source>
</evidence>
<protein>
    <recommendedName>
        <fullName evidence="18">Aminopeptidase</fullName>
        <ecNumber evidence="18">3.4.11.-</ecNumber>
    </recommendedName>
</protein>
<evidence type="ECO:0000256" key="2">
    <source>
        <dbReference type="ARBA" id="ARBA00004609"/>
    </source>
</evidence>
<dbReference type="EC" id="3.4.11.-" evidence="18"/>
<keyword evidence="12" id="KW-0472">Membrane</keyword>
<dbReference type="InterPro" id="IPR001930">
    <property type="entry name" value="Peptidase_M1"/>
</dbReference>
<organism evidence="22 23">
    <name type="scientific">Diaphorina citri</name>
    <name type="common">Asian citrus psyllid</name>
    <dbReference type="NCBI Taxonomy" id="121845"/>
    <lineage>
        <taxon>Eukaryota</taxon>
        <taxon>Metazoa</taxon>
        <taxon>Ecdysozoa</taxon>
        <taxon>Arthropoda</taxon>
        <taxon>Hexapoda</taxon>
        <taxon>Insecta</taxon>
        <taxon>Pterygota</taxon>
        <taxon>Neoptera</taxon>
        <taxon>Paraneoptera</taxon>
        <taxon>Hemiptera</taxon>
        <taxon>Sternorrhyncha</taxon>
        <taxon>Psylloidea</taxon>
        <taxon>Psyllidae</taxon>
        <taxon>Diaphorininae</taxon>
        <taxon>Diaphorina</taxon>
    </lineage>
</organism>
<keyword evidence="11 18" id="KW-0482">Metalloprotease</keyword>
<name>A0A3Q0JIL4_DIACI</name>
<dbReference type="GO" id="GO:0008270">
    <property type="term" value="F:zinc ion binding"/>
    <property type="evidence" value="ECO:0007669"/>
    <property type="project" value="UniProtKB-UniRule"/>
</dbReference>
<feature type="binding site" evidence="16">
    <location>
        <position position="219"/>
    </location>
    <ligand>
        <name>Zn(2+)</name>
        <dbReference type="ChEBI" id="CHEBI:29105"/>
        <note>catalytic</note>
    </ligand>
</feature>
<feature type="compositionally biased region" description="Basic and acidic residues" evidence="19">
    <location>
        <begin position="515"/>
        <end position="531"/>
    </location>
</feature>
<dbReference type="Gene3D" id="1.10.390.10">
    <property type="entry name" value="Neutral Protease Domain 2"/>
    <property type="match status" value="1"/>
</dbReference>
<keyword evidence="8 18" id="KW-0378">Hydrolase</keyword>
<feature type="region of interest" description="Disordered" evidence="19">
    <location>
        <begin position="499"/>
        <end position="604"/>
    </location>
</feature>
<dbReference type="InterPro" id="IPR034016">
    <property type="entry name" value="M1_APN-typ"/>
</dbReference>
<dbReference type="InterPro" id="IPR024571">
    <property type="entry name" value="ERAP1-like_C_dom"/>
</dbReference>
<feature type="binding site" evidence="16">
    <location>
        <position position="242"/>
    </location>
    <ligand>
        <name>Zn(2+)</name>
        <dbReference type="ChEBI" id="CHEBI:29105"/>
        <note>catalytic</note>
    </ligand>
</feature>
<dbReference type="Proteomes" id="UP000079169">
    <property type="component" value="Unplaced"/>
</dbReference>
<evidence type="ECO:0000256" key="11">
    <source>
        <dbReference type="ARBA" id="ARBA00023049"/>
    </source>
</evidence>
<sequence length="800" mass="91688">MDSWTLQTGYPIVDVTREYGKGGKIVRFSQRRFLALPNLKKEDSSQCWWIPITLMTSKSADFSDSKPIWLPCDQQKSAGKQADQHDIISNEKMELREEMGESDWLIVNKQMTALALTFRQSNTSNPDLSRVQFRTWARRDVIDQVDFAAEAGPEFLNFFERYFNIRYPLPKQDMVAIPDFSAGAMENWGLITYRESALLFDDVRSSIHNEYSIANTIAHELAHQWFGNLVTMKWWTDLWLNEGFATYMAAQALNDRYNRPGSKHSWKLLDGEALSNVLLIFPLDSLSSSHPVSVPIGNPSEIAQIFDAISYKKGSFLIRMMNSFLSGKVFQQGVSNYLNKYQYRNAEQDDLWESLTEAGHRSKVLPQNLTVKEIMDSWTLQTGYPIVDVTREYGKGGKIVRFSQVTADRWTFILEVWVNPFDLYELRSVLNPDLSCTKTKIVKFWFIQTLAIKSCAMLTFQTPQNDPGNQSALTKSPGVKNTIIAVESELEKMFAGIVKEEEEEDESQTKVPPSVKKENGEIELNSRDEKPIVSGGGGSGNTRNSRRRSSEFFASSPEPSCTPPKKKKKSKAAAAAAAKLKKKSANVRPALSAKDTSNDSIGRPAAKEARTQFFDKFGDLFSKSNNKLTKILSSQLSSPIFSRLYFSYEKYSKAFDLIEYIYKEREYLPWRAALNTLYSLDDLLKRTGQPYEYFRAYVRNLLAEQFSIQPQLRDSLEGYEERLHKTQMYSAACHFGLPECEERVQAEYKAWKSSRDLNAYVIPADMMYLTYCEQVKKSSQEEWNFLYNRYLHADTPSEKI</sequence>
<evidence type="ECO:0000256" key="3">
    <source>
        <dbReference type="ARBA" id="ARBA00010136"/>
    </source>
</evidence>
<dbReference type="PaxDb" id="121845-A0A3Q0JIL4"/>
<dbReference type="PRINTS" id="PR00756">
    <property type="entry name" value="ALADIPTASE"/>
</dbReference>
<keyword evidence="18 23" id="KW-0031">Aminopeptidase</keyword>
<keyword evidence="5 18" id="KW-0645">Protease</keyword>
<evidence type="ECO:0000256" key="17">
    <source>
        <dbReference type="PIRSR" id="PIRSR634016-4"/>
    </source>
</evidence>
<dbReference type="Gene3D" id="2.60.40.1910">
    <property type="match status" value="1"/>
</dbReference>
<evidence type="ECO:0000313" key="23">
    <source>
        <dbReference type="RefSeq" id="XP_026686958.1"/>
    </source>
</evidence>
<dbReference type="PANTHER" id="PTHR11533">
    <property type="entry name" value="PROTEASE M1 ZINC METALLOPROTEASE"/>
    <property type="match status" value="1"/>
</dbReference>